<dbReference type="EMBL" id="APAU02000043">
    <property type="protein sequence ID" value="EUB59511.1"/>
    <property type="molecule type" value="Genomic_DNA"/>
</dbReference>
<feature type="compositionally biased region" description="Basic and acidic residues" evidence="17">
    <location>
        <begin position="10"/>
        <end position="19"/>
    </location>
</feature>
<evidence type="ECO:0000256" key="8">
    <source>
        <dbReference type="ARBA" id="ARBA00022737"/>
    </source>
</evidence>
<evidence type="ECO:0000256" key="14">
    <source>
        <dbReference type="ARBA" id="ARBA00059330"/>
    </source>
</evidence>
<keyword evidence="10 18" id="KW-1133">Transmembrane helix</keyword>
<dbReference type="AlphaFoldDB" id="W6UF57"/>
<feature type="transmembrane region" description="Helical" evidence="18">
    <location>
        <begin position="173"/>
        <end position="191"/>
    </location>
</feature>
<evidence type="ECO:0000256" key="9">
    <source>
        <dbReference type="ARBA" id="ARBA00022837"/>
    </source>
</evidence>
<dbReference type="STRING" id="6210.W6UF57"/>
<dbReference type="FunFam" id="1.10.220.10:FF:000002">
    <property type="entry name" value="Annexin"/>
    <property type="match status" value="1"/>
</dbReference>
<dbReference type="InterPro" id="IPR037104">
    <property type="entry name" value="Annexin_sf"/>
</dbReference>
<evidence type="ECO:0000256" key="13">
    <source>
        <dbReference type="ARBA" id="ARBA00023302"/>
    </source>
</evidence>
<dbReference type="GO" id="GO:0005886">
    <property type="term" value="C:plasma membrane"/>
    <property type="evidence" value="ECO:0007669"/>
    <property type="project" value="UniProtKB-SubCell"/>
</dbReference>
<dbReference type="GO" id="GO:0005576">
    <property type="term" value="C:extracellular region"/>
    <property type="evidence" value="ECO:0007669"/>
    <property type="project" value="UniProtKB-SubCell"/>
</dbReference>
<accession>W6UF57</accession>
<keyword evidence="7 18" id="KW-0812">Transmembrane</keyword>
<keyword evidence="8" id="KW-0677">Repeat</keyword>
<protein>
    <recommendedName>
        <fullName evidence="16">Annexin</fullName>
    </recommendedName>
</protein>
<keyword evidence="6" id="KW-1003">Cell membrane</keyword>
<evidence type="ECO:0000256" key="10">
    <source>
        <dbReference type="ARBA" id="ARBA00022989"/>
    </source>
</evidence>
<evidence type="ECO:0000259" key="20">
    <source>
        <dbReference type="Pfam" id="PF07662"/>
    </source>
</evidence>
<name>W6UF57_ECHGR</name>
<dbReference type="CTD" id="36341376"/>
<dbReference type="KEGG" id="egl:EGR_05661"/>
<proteinExistence type="inferred from homology"/>
<dbReference type="OMA" id="HAIMVNG"/>
<dbReference type="InterPro" id="IPR002668">
    <property type="entry name" value="CNT_N_dom"/>
</dbReference>
<dbReference type="Pfam" id="PF07670">
    <property type="entry name" value="Gate"/>
    <property type="match status" value="1"/>
</dbReference>
<evidence type="ECO:0000256" key="4">
    <source>
        <dbReference type="ARBA" id="ARBA00007831"/>
    </source>
</evidence>
<dbReference type="InterPro" id="IPR011642">
    <property type="entry name" value="Gate_dom"/>
</dbReference>
<feature type="domain" description="Concentrative nucleoside transporter C-terminal" evidence="20">
    <location>
        <begin position="385"/>
        <end position="640"/>
    </location>
</feature>
<reference evidence="22 23" key="1">
    <citation type="journal article" date="2013" name="Nat. Genet.">
        <title>The genome of the hydatid tapeworm Echinococcus granulosus.</title>
        <authorList>
            <person name="Zheng H."/>
            <person name="Zhang W."/>
            <person name="Zhang L."/>
            <person name="Zhang Z."/>
            <person name="Li J."/>
            <person name="Lu G."/>
            <person name="Zhu Y."/>
            <person name="Wang Y."/>
            <person name="Huang Y."/>
            <person name="Liu J."/>
            <person name="Kang H."/>
            <person name="Chen J."/>
            <person name="Wang L."/>
            <person name="Chen A."/>
            <person name="Yu S."/>
            <person name="Gao Z."/>
            <person name="Jin L."/>
            <person name="Gu W."/>
            <person name="Wang Z."/>
            <person name="Zhao L."/>
            <person name="Shi B."/>
            <person name="Wen H."/>
            <person name="Lin R."/>
            <person name="Jones M.K."/>
            <person name="Brejova B."/>
            <person name="Vinar T."/>
            <person name="Zhao G."/>
            <person name="McManus D.P."/>
            <person name="Chen Z."/>
            <person name="Zhou Y."/>
            <person name="Wang S."/>
        </authorList>
    </citation>
    <scope>NUCLEOTIDE SEQUENCE [LARGE SCALE GENOMIC DNA]</scope>
</reference>
<dbReference type="PANTHER" id="PTHR10590:SF4">
    <property type="entry name" value="SOLUTE CARRIER FAMILY 28 MEMBER 3"/>
    <property type="match status" value="1"/>
</dbReference>
<dbReference type="GO" id="GO:0005544">
    <property type="term" value="F:calcium-dependent phospholipid binding"/>
    <property type="evidence" value="ECO:0007669"/>
    <property type="project" value="UniProtKB-KW"/>
</dbReference>
<comment type="subcellular location">
    <subcellularLocation>
        <location evidence="3">Cell membrane</location>
        <topology evidence="3">Multi-pass membrane protein</topology>
    </subcellularLocation>
    <subcellularLocation>
        <location evidence="1">Host cell</location>
    </subcellularLocation>
    <subcellularLocation>
        <location evidence="2">Secreted</location>
        <location evidence="2">Extracellular exosome</location>
    </subcellularLocation>
    <subcellularLocation>
        <location evidence="15">Tegument</location>
    </subcellularLocation>
</comment>
<feature type="transmembrane region" description="Helical" evidence="18">
    <location>
        <begin position="386"/>
        <end position="405"/>
    </location>
</feature>
<feature type="transmembrane region" description="Helical" evidence="18">
    <location>
        <begin position="357"/>
        <end position="379"/>
    </location>
</feature>
<keyword evidence="13" id="KW-0111">Calcium/phospholipid-binding</keyword>
<dbReference type="Gene3D" id="1.10.220.10">
    <property type="entry name" value="Annexin"/>
    <property type="match status" value="4"/>
</dbReference>
<feature type="transmembrane region" description="Helical" evidence="18">
    <location>
        <begin position="618"/>
        <end position="637"/>
    </location>
</feature>
<keyword evidence="9" id="KW-0106">Calcium</keyword>
<dbReference type="SUPFAM" id="SSF47874">
    <property type="entry name" value="Annexin"/>
    <property type="match status" value="1"/>
</dbReference>
<evidence type="ECO:0000313" key="23">
    <source>
        <dbReference type="Proteomes" id="UP000019149"/>
    </source>
</evidence>
<feature type="domain" description="Concentrative nucleoside transporter N-terminal" evidence="19">
    <location>
        <begin position="202"/>
        <end position="275"/>
    </location>
</feature>
<evidence type="ECO:0000256" key="2">
    <source>
        <dbReference type="ARBA" id="ARBA00004550"/>
    </source>
</evidence>
<feature type="domain" description="Nucleoside transporter/FeoB GTPase Gate" evidence="21">
    <location>
        <begin position="282"/>
        <end position="380"/>
    </location>
</feature>
<evidence type="ECO:0000256" key="11">
    <source>
        <dbReference type="ARBA" id="ARBA00023136"/>
    </source>
</evidence>
<feature type="transmembrane region" description="Helical" evidence="18">
    <location>
        <begin position="486"/>
        <end position="508"/>
    </location>
</feature>
<evidence type="ECO:0000256" key="12">
    <source>
        <dbReference type="ARBA" id="ARBA00023216"/>
    </source>
</evidence>
<organism evidence="22 23">
    <name type="scientific">Echinococcus granulosus</name>
    <name type="common">Hydatid tapeworm</name>
    <dbReference type="NCBI Taxonomy" id="6210"/>
    <lineage>
        <taxon>Eukaryota</taxon>
        <taxon>Metazoa</taxon>
        <taxon>Spiralia</taxon>
        <taxon>Lophotrochozoa</taxon>
        <taxon>Platyhelminthes</taxon>
        <taxon>Cestoda</taxon>
        <taxon>Eucestoda</taxon>
        <taxon>Cyclophyllidea</taxon>
        <taxon>Taeniidae</taxon>
        <taxon>Echinococcus</taxon>
        <taxon>Echinococcus granulosus group</taxon>
    </lineage>
</organism>
<dbReference type="GO" id="GO:0005415">
    <property type="term" value="F:nucleoside:sodium symporter activity"/>
    <property type="evidence" value="ECO:0007669"/>
    <property type="project" value="TreeGrafter"/>
</dbReference>
<evidence type="ECO:0000256" key="15">
    <source>
        <dbReference type="ARBA" id="ARBA00060393"/>
    </source>
</evidence>
<comment type="function">
    <text evidence="14">Involved in reproduction of the worm. Involved in host-parasite interaction. Delivered into the host cell by means of parasite exosomes. Binds to acidic phospholipid membranes in a calcium-dependent manner in vitro. Causes aggregation of liposomes in the presence of calcium, but not in its absence. Likely to promote membrane fusion. May provide structural integrity within the tegument.</text>
</comment>
<feature type="transmembrane region" description="Helical" evidence="18">
    <location>
        <begin position="285"/>
        <end position="304"/>
    </location>
</feature>
<comment type="caution">
    <text evidence="22">The sequence shown here is derived from an EMBL/GenBank/DDBJ whole genome shotgun (WGS) entry which is preliminary data.</text>
</comment>
<evidence type="ECO:0000256" key="16">
    <source>
        <dbReference type="ARBA" id="ARBA00077076"/>
    </source>
</evidence>
<evidence type="ECO:0000256" key="3">
    <source>
        <dbReference type="ARBA" id="ARBA00004651"/>
    </source>
</evidence>
<dbReference type="PANTHER" id="PTHR10590">
    <property type="entry name" value="SODIUM/NUCLEOSIDE COTRANSPORTER"/>
    <property type="match status" value="1"/>
</dbReference>
<feature type="transmembrane region" description="Helical" evidence="18">
    <location>
        <begin position="440"/>
        <end position="465"/>
    </location>
</feature>
<evidence type="ECO:0000256" key="5">
    <source>
        <dbReference type="ARBA" id="ARBA00009033"/>
    </source>
</evidence>
<feature type="transmembrane region" description="Helical" evidence="18">
    <location>
        <begin position="586"/>
        <end position="611"/>
    </location>
</feature>
<dbReference type="RefSeq" id="XP_024350707.1">
    <property type="nucleotide sequence ID" value="XM_024494910.1"/>
</dbReference>
<evidence type="ECO:0000256" key="17">
    <source>
        <dbReference type="SAM" id="MobiDB-lite"/>
    </source>
</evidence>
<dbReference type="SMART" id="SM00335">
    <property type="entry name" value="ANX"/>
    <property type="match status" value="4"/>
</dbReference>
<gene>
    <name evidence="22" type="ORF">EGR_05661</name>
</gene>
<dbReference type="GeneID" id="36341376"/>
<dbReference type="OrthoDB" id="6075923at2759"/>
<dbReference type="GO" id="GO:0043657">
    <property type="term" value="C:host cell"/>
    <property type="evidence" value="ECO:0007669"/>
    <property type="project" value="UniProtKB-SubCell"/>
</dbReference>
<dbReference type="PROSITE" id="PS51897">
    <property type="entry name" value="ANNEXIN_2"/>
    <property type="match status" value="4"/>
</dbReference>
<evidence type="ECO:0000313" key="22">
    <source>
        <dbReference type="EMBL" id="EUB59511.1"/>
    </source>
</evidence>
<comment type="similarity">
    <text evidence="5">Belongs to the concentrative nucleoside transporter (CNT) (TC 2.A.41) family.</text>
</comment>
<keyword evidence="23" id="KW-1185">Reference proteome</keyword>
<dbReference type="InterPro" id="IPR011657">
    <property type="entry name" value="CNT_C_dom"/>
</dbReference>
<dbReference type="Pfam" id="PF00191">
    <property type="entry name" value="Annexin"/>
    <property type="match status" value="4"/>
</dbReference>
<comment type="similarity">
    <text evidence="4">Belongs to the annexin family.</text>
</comment>
<feature type="transmembrane region" description="Helical" evidence="18">
    <location>
        <begin position="198"/>
        <end position="217"/>
    </location>
</feature>
<dbReference type="InterPro" id="IPR008276">
    <property type="entry name" value="C_nuclsd_transpt"/>
</dbReference>
<dbReference type="GO" id="GO:0005509">
    <property type="term" value="F:calcium ion binding"/>
    <property type="evidence" value="ECO:0007669"/>
    <property type="project" value="InterPro"/>
</dbReference>
<dbReference type="Pfam" id="PF01773">
    <property type="entry name" value="Nucleos_tra2_N"/>
    <property type="match status" value="1"/>
</dbReference>
<evidence type="ECO:0000259" key="19">
    <source>
        <dbReference type="Pfam" id="PF01773"/>
    </source>
</evidence>
<dbReference type="PRINTS" id="PR00196">
    <property type="entry name" value="ANNEXIN"/>
</dbReference>
<dbReference type="InterPro" id="IPR018502">
    <property type="entry name" value="Annexin_repeat"/>
</dbReference>
<dbReference type="FunFam" id="1.10.220.10:FF:000001">
    <property type="entry name" value="Annexin"/>
    <property type="match status" value="1"/>
</dbReference>
<dbReference type="Proteomes" id="UP000019149">
    <property type="component" value="Unassembled WGS sequence"/>
</dbReference>
<dbReference type="Pfam" id="PF07662">
    <property type="entry name" value="Nucleos_tra2_C"/>
    <property type="match status" value="1"/>
</dbReference>
<sequence length="1009" mass="112191">MTRFENSTRCFDETEPRETEEIEPLNSIEKQLYDDIAKILPTPTCEWTESDFPDLPNHPDNVLTGLLQAYSRFLHRFDTSGRCVEGEDASTTALSPGSILELLLKIGILVGDVIFVAYAVKVRRQEAEADITLLWMSTIFWLILLWLIFKHLKVLGKERGGCFHFFVCLADRFLMVVLGLITALYLIFFVLMRNPRNFVSLIGIVAMVLICMLISVHPAKIKWQPVLMGFFLQFTFAVLTLQTKFGYTVFEFIGAQTTALMDNSGVGASFVFGDLFQVECFAIKVLPLVVFFSSFISIMFHLGWVQQFIIQPSNFIRHIMGTTGPEAINAITNIFLSMNEAPLLIKPYMSQMTNSELHAIMVNGFASIAGPVMVVYITFGVPANHLLIACVMSAPAALAIAKIIYPETKQAPLAKGIKKTLHSSPFTNLIEAATVGALEAIPLCAGIIVNLMAFLSIFSVFNRILTWLGHRIGMAQDLTFEGSVCFVLRLYTAELIFAYLLWLLAFGMGVPAEDCFKVGELVGIKTVLSEFIAFKRLGQLIEDSSVYDSFHNKSLPVTYLANGSIIITDGLSNRTLQYGFLHATVISSYALCGFANVGSVGILLGTFIKLLPHRRKDLSGMVVHGMIGGTIAAFVTACFAEAEASATWHHESSRKLSSISTLRPVPSIHIKEVVREIAINFDQKMVRGGTVQPASSMNPRADAEAVAEAFKGMGYKKDVLLDIFTNRSTFQRSLILNAYKAGFGESLKQRVRSEINGDFKICLLSSFDDQSHADARALFKAMSGISTHDKTLMEVICTSTNQEIRDIKLAYQDILQEENKDNKTRNLEGDLKSCTSGNFQRLLVAVSQGRRSETVDPQIASIDAKILYDAGEGRMGTDDSTFIRIFASRSWESLRKTDEVYAESFGHGLYEAVEKETRGSFRRGLQLILEAATDRIKCYAKILYDSMKGVGTRDETLIRMIVGHSETDLALIRHYFNANYPQTLSGMIKADTHGDYQQFLLAILRESDS</sequence>
<evidence type="ECO:0000256" key="18">
    <source>
        <dbReference type="SAM" id="Phobius"/>
    </source>
</evidence>
<evidence type="ECO:0000256" key="1">
    <source>
        <dbReference type="ARBA" id="ARBA00004340"/>
    </source>
</evidence>
<evidence type="ECO:0000256" key="6">
    <source>
        <dbReference type="ARBA" id="ARBA00022475"/>
    </source>
</evidence>
<keyword evidence="11 18" id="KW-0472">Membrane</keyword>
<feature type="region of interest" description="Disordered" evidence="17">
    <location>
        <begin position="1"/>
        <end position="22"/>
    </location>
</feature>
<evidence type="ECO:0000256" key="7">
    <source>
        <dbReference type="ARBA" id="ARBA00022692"/>
    </source>
</evidence>
<evidence type="ECO:0000259" key="21">
    <source>
        <dbReference type="Pfam" id="PF07670"/>
    </source>
</evidence>
<keyword evidence="12" id="KW-0041">Annexin</keyword>
<dbReference type="InterPro" id="IPR001464">
    <property type="entry name" value="Annexin"/>
</dbReference>
<feature type="transmembrane region" description="Helical" evidence="18">
    <location>
        <begin position="132"/>
        <end position="149"/>
    </location>
</feature>